<dbReference type="RefSeq" id="WP_290114289.1">
    <property type="nucleotide sequence ID" value="NZ_JAUEPL010000041.1"/>
</dbReference>
<reference evidence="1" key="1">
    <citation type="submission" date="2023-06" db="EMBL/GenBank/DDBJ databases">
        <title>WGS-Sequencing of Streptomyces ficellus isolate 21 collected from sand in Gara Djebilet Iron Mine in Algeria.</title>
        <authorList>
            <person name="Zegers G.P."/>
            <person name="Gomez A."/>
            <person name="Gueddou A."/>
            <person name="Zahara A.F."/>
            <person name="Worth M."/>
            <person name="Sevigny J.L."/>
            <person name="Tisa L."/>
        </authorList>
    </citation>
    <scope>NUCLEOTIDE SEQUENCE</scope>
    <source>
        <strain evidence="1">AS11</strain>
    </source>
</reference>
<dbReference type="Pfam" id="PF19374">
    <property type="entry name" value="DUF5949"/>
    <property type="match status" value="1"/>
</dbReference>
<keyword evidence="2" id="KW-1185">Reference proteome</keyword>
<evidence type="ECO:0000313" key="1">
    <source>
        <dbReference type="EMBL" id="MDN3296931.1"/>
    </source>
</evidence>
<protein>
    <submittedName>
        <fullName evidence="1">DUF5949 family protein</fullName>
    </submittedName>
</protein>
<name>A0ABT7ZBP4_9ACTN</name>
<comment type="caution">
    <text evidence="1">The sequence shown here is derived from an EMBL/GenBank/DDBJ whole genome shotgun (WGS) entry which is preliminary data.</text>
</comment>
<organism evidence="1 2">
    <name type="scientific">Streptomyces ficellus</name>
    <dbReference type="NCBI Taxonomy" id="1977088"/>
    <lineage>
        <taxon>Bacteria</taxon>
        <taxon>Bacillati</taxon>
        <taxon>Actinomycetota</taxon>
        <taxon>Actinomycetes</taxon>
        <taxon>Kitasatosporales</taxon>
        <taxon>Streptomycetaceae</taxon>
        <taxon>Streptomyces</taxon>
    </lineage>
</organism>
<proteinExistence type="predicted"/>
<evidence type="ECO:0000313" key="2">
    <source>
        <dbReference type="Proteomes" id="UP001174050"/>
    </source>
</evidence>
<dbReference type="Proteomes" id="UP001174050">
    <property type="component" value="Unassembled WGS sequence"/>
</dbReference>
<dbReference type="InterPro" id="IPR045993">
    <property type="entry name" value="DUF5949"/>
</dbReference>
<gene>
    <name evidence="1" type="ORF">QWM81_23365</name>
</gene>
<sequence length="167" mass="18145">MTSSTDVPARQEGSVLGTLTIVPWTSEPSSNTPRLPFLTVYSLGDGRDGPEAGEKAMRANLEKLGLPVSGRPVELPREAKSAVTLLVEAQQAVLTTPFLKVQCPVPPKWQDAAHKNGTVHLICLTRPWPHAAPGQEISPDQLRSFLDDDELRSASAHCVVPVLRLRR</sequence>
<accession>A0ABT7ZBP4</accession>
<dbReference type="EMBL" id="JAUEPL010000041">
    <property type="protein sequence ID" value="MDN3296931.1"/>
    <property type="molecule type" value="Genomic_DNA"/>
</dbReference>